<name>A0A0A0S1M7_9CUCU</name>
<evidence type="ECO:0000256" key="12">
    <source>
        <dbReference type="ARBA" id="ARBA00023128"/>
    </source>
</evidence>
<keyword evidence="12 17" id="KW-0496">Mitochondrion</keyword>
<dbReference type="AlphaFoldDB" id="A0A0A0S1M7"/>
<feature type="transmembrane region" description="Helical" evidence="16">
    <location>
        <begin position="21"/>
        <end position="53"/>
    </location>
</feature>
<keyword evidence="10 16" id="KW-1133">Transmembrane helix</keyword>
<evidence type="ECO:0000256" key="16">
    <source>
        <dbReference type="SAM" id="Phobius"/>
    </source>
</evidence>
<sequence length="192" mass="22679">MSLISKINIFFKLLSDMTFMLITTFMMLFLTHPLSMGLNLLIHTLIICMIMGLQNLNFWFSYILILIMIGGMLVLFMYMTSVASNEKFKFNKLLMVILMLMILIAIISLLMNNGYMINNKLSNEMINYNYFNFNLNKFITFPNSNIFIMIMFYLLITMIVIVKISKTNFGPLRQIKYENTYTKTQFIIKNYK</sequence>
<comment type="similarity">
    <text evidence="2">Belongs to the complex I subunit 6 family.</text>
</comment>
<feature type="transmembrane region" description="Helical" evidence="16">
    <location>
        <begin position="146"/>
        <end position="164"/>
    </location>
</feature>
<gene>
    <name evidence="17" type="primary">ND6</name>
</gene>
<evidence type="ECO:0000256" key="7">
    <source>
        <dbReference type="ARBA" id="ARBA00022692"/>
    </source>
</evidence>
<organism evidence="17">
    <name type="scientific">Cheilomenes sexmaculata</name>
    <dbReference type="NCBI Taxonomy" id="158622"/>
    <lineage>
        <taxon>Eukaryota</taxon>
        <taxon>Metazoa</taxon>
        <taxon>Ecdysozoa</taxon>
        <taxon>Arthropoda</taxon>
        <taxon>Hexapoda</taxon>
        <taxon>Insecta</taxon>
        <taxon>Pterygota</taxon>
        <taxon>Neoptera</taxon>
        <taxon>Endopterygota</taxon>
        <taxon>Coleoptera</taxon>
        <taxon>Polyphaga</taxon>
        <taxon>Cucujiformia</taxon>
        <taxon>Coccinelloidea</taxon>
        <taxon>Coccinellidae</taxon>
        <taxon>Coccinellinae</taxon>
        <taxon>Coccinellini</taxon>
        <taxon>Cheilomenes</taxon>
    </lineage>
</organism>
<keyword evidence="5" id="KW-0813">Transport</keyword>
<evidence type="ECO:0000256" key="9">
    <source>
        <dbReference type="ARBA" id="ARBA00022982"/>
    </source>
</evidence>
<protein>
    <recommendedName>
        <fullName evidence="4">NADH-ubiquinone oxidoreductase chain 6</fullName>
        <ecNumber evidence="3">7.1.1.2</ecNumber>
    </recommendedName>
    <alternativeName>
        <fullName evidence="14">NADH dehydrogenase subunit 6</fullName>
    </alternativeName>
</protein>
<keyword evidence="6" id="KW-0679">Respiratory chain</keyword>
<dbReference type="GO" id="GO:0031966">
    <property type="term" value="C:mitochondrial membrane"/>
    <property type="evidence" value="ECO:0007669"/>
    <property type="project" value="UniProtKB-SubCell"/>
</dbReference>
<evidence type="ECO:0000256" key="4">
    <source>
        <dbReference type="ARBA" id="ARBA00021095"/>
    </source>
</evidence>
<evidence type="ECO:0000256" key="8">
    <source>
        <dbReference type="ARBA" id="ARBA00022967"/>
    </source>
</evidence>
<keyword evidence="11" id="KW-0520">NAD</keyword>
<geneLocation type="mitochondrion" evidence="17"/>
<reference evidence="17" key="1">
    <citation type="journal article" date="2014" name="Nucleic Acids Res.">
        <title>Multiplex sequencing of pooled mitochondrial genomes-a crucial step toward biodiversity analysis using mito-metagenomics.</title>
        <authorList>
            <person name="Tang M."/>
            <person name="Tan M."/>
            <person name="Meng G."/>
            <person name="Yang S."/>
            <person name="Su X."/>
            <person name="Liu S."/>
            <person name="Song W."/>
            <person name="Li Y."/>
            <person name="Wu Q."/>
            <person name="Zhang A."/>
            <person name="Zhou X."/>
        </authorList>
    </citation>
    <scope>NUCLEOTIDE SEQUENCE</scope>
    <source>
        <strain evidence="17">CL79</strain>
    </source>
</reference>
<keyword evidence="8" id="KW-1278">Translocase</keyword>
<accession>A0A0A0S1M7</accession>
<evidence type="ECO:0000313" key="17">
    <source>
        <dbReference type="EMBL" id="AIW06371.1"/>
    </source>
</evidence>
<dbReference type="GO" id="GO:0008137">
    <property type="term" value="F:NADH dehydrogenase (ubiquinone) activity"/>
    <property type="evidence" value="ECO:0007669"/>
    <property type="project" value="UniProtKB-EC"/>
</dbReference>
<dbReference type="InterPro" id="IPR050269">
    <property type="entry name" value="ComplexI_Subunit6"/>
</dbReference>
<dbReference type="PANTHER" id="PTHR11435:SF1">
    <property type="entry name" value="NADH-UBIQUINONE OXIDOREDUCTASE CHAIN 6"/>
    <property type="match status" value="1"/>
</dbReference>
<proteinExistence type="inferred from homology"/>
<dbReference type="PANTHER" id="PTHR11435">
    <property type="entry name" value="NADH UBIQUINONE OXIDOREDUCTASE SUBUNIT ND6"/>
    <property type="match status" value="1"/>
</dbReference>
<evidence type="ECO:0000256" key="2">
    <source>
        <dbReference type="ARBA" id="ARBA00005698"/>
    </source>
</evidence>
<evidence type="ECO:0000256" key="3">
    <source>
        <dbReference type="ARBA" id="ARBA00012944"/>
    </source>
</evidence>
<evidence type="ECO:0000256" key="15">
    <source>
        <dbReference type="ARBA" id="ARBA00049551"/>
    </source>
</evidence>
<comment type="catalytic activity">
    <reaction evidence="15">
        <text>a ubiquinone + NADH + 5 H(+)(in) = a ubiquinol + NAD(+) + 4 H(+)(out)</text>
        <dbReference type="Rhea" id="RHEA:29091"/>
        <dbReference type="Rhea" id="RHEA-COMP:9565"/>
        <dbReference type="Rhea" id="RHEA-COMP:9566"/>
        <dbReference type="ChEBI" id="CHEBI:15378"/>
        <dbReference type="ChEBI" id="CHEBI:16389"/>
        <dbReference type="ChEBI" id="CHEBI:17976"/>
        <dbReference type="ChEBI" id="CHEBI:57540"/>
        <dbReference type="ChEBI" id="CHEBI:57945"/>
        <dbReference type="EC" id="7.1.1.2"/>
    </reaction>
</comment>
<keyword evidence="13 16" id="KW-0472">Membrane</keyword>
<feature type="transmembrane region" description="Helical" evidence="16">
    <location>
        <begin position="93"/>
        <end position="111"/>
    </location>
</feature>
<evidence type="ECO:0000256" key="10">
    <source>
        <dbReference type="ARBA" id="ARBA00022989"/>
    </source>
</evidence>
<evidence type="ECO:0000256" key="13">
    <source>
        <dbReference type="ARBA" id="ARBA00023136"/>
    </source>
</evidence>
<comment type="subcellular location">
    <subcellularLocation>
        <location evidence="1">Mitochondrion membrane</location>
        <topology evidence="1">Multi-pass membrane protein</topology>
    </subcellularLocation>
</comment>
<evidence type="ECO:0000256" key="11">
    <source>
        <dbReference type="ARBA" id="ARBA00023027"/>
    </source>
</evidence>
<evidence type="ECO:0000256" key="14">
    <source>
        <dbReference type="ARBA" id="ARBA00031019"/>
    </source>
</evidence>
<evidence type="ECO:0000256" key="6">
    <source>
        <dbReference type="ARBA" id="ARBA00022660"/>
    </source>
</evidence>
<dbReference type="EMBL" id="KM244706">
    <property type="protein sequence ID" value="AIW06371.1"/>
    <property type="molecule type" value="Genomic_DNA"/>
</dbReference>
<evidence type="ECO:0000256" key="5">
    <source>
        <dbReference type="ARBA" id="ARBA00022448"/>
    </source>
</evidence>
<keyword evidence="9" id="KW-0249">Electron transport</keyword>
<dbReference type="EC" id="7.1.1.2" evidence="3"/>
<keyword evidence="7 16" id="KW-0812">Transmembrane</keyword>
<evidence type="ECO:0000256" key="1">
    <source>
        <dbReference type="ARBA" id="ARBA00004225"/>
    </source>
</evidence>
<feature type="transmembrane region" description="Helical" evidence="16">
    <location>
        <begin position="59"/>
        <end position="81"/>
    </location>
</feature>